<feature type="region of interest" description="Disordered" evidence="1">
    <location>
        <begin position="131"/>
        <end position="160"/>
    </location>
</feature>
<feature type="compositionally biased region" description="Low complexity" evidence="1">
    <location>
        <begin position="2124"/>
        <end position="2134"/>
    </location>
</feature>
<feature type="compositionally biased region" description="Pro residues" evidence="1">
    <location>
        <begin position="2046"/>
        <end position="2055"/>
    </location>
</feature>
<feature type="region of interest" description="Disordered" evidence="1">
    <location>
        <begin position="2712"/>
        <end position="2738"/>
    </location>
</feature>
<feature type="compositionally biased region" description="Low complexity" evidence="1">
    <location>
        <begin position="3133"/>
        <end position="3148"/>
    </location>
</feature>
<feature type="compositionally biased region" description="Low complexity" evidence="1">
    <location>
        <begin position="872"/>
        <end position="881"/>
    </location>
</feature>
<comment type="caution">
    <text evidence="2">The sequence shown here is derived from an EMBL/GenBank/DDBJ whole genome shotgun (WGS) entry which is preliminary data.</text>
</comment>
<feature type="region of interest" description="Disordered" evidence="1">
    <location>
        <begin position="2182"/>
        <end position="2207"/>
    </location>
</feature>
<protein>
    <submittedName>
        <fullName evidence="2">Uncharacterized protein</fullName>
    </submittedName>
</protein>
<feature type="compositionally biased region" description="Polar residues" evidence="1">
    <location>
        <begin position="2729"/>
        <end position="2738"/>
    </location>
</feature>
<feature type="region of interest" description="Disordered" evidence="1">
    <location>
        <begin position="1935"/>
        <end position="1959"/>
    </location>
</feature>
<organism evidence="2 3">
    <name type="scientific">Camelus dromedarius</name>
    <name type="common">Dromedary</name>
    <name type="synonym">Arabian camel</name>
    <dbReference type="NCBI Taxonomy" id="9838"/>
    <lineage>
        <taxon>Eukaryota</taxon>
        <taxon>Metazoa</taxon>
        <taxon>Chordata</taxon>
        <taxon>Craniata</taxon>
        <taxon>Vertebrata</taxon>
        <taxon>Euteleostomi</taxon>
        <taxon>Mammalia</taxon>
        <taxon>Eutheria</taxon>
        <taxon>Laurasiatheria</taxon>
        <taxon>Artiodactyla</taxon>
        <taxon>Tylopoda</taxon>
        <taxon>Camelidae</taxon>
        <taxon>Camelus</taxon>
    </lineage>
</organism>
<feature type="region of interest" description="Disordered" evidence="1">
    <location>
        <begin position="1655"/>
        <end position="1686"/>
    </location>
</feature>
<feature type="region of interest" description="Disordered" evidence="1">
    <location>
        <begin position="2523"/>
        <end position="2556"/>
    </location>
</feature>
<proteinExistence type="predicted"/>
<feature type="region of interest" description="Disordered" evidence="1">
    <location>
        <begin position="2944"/>
        <end position="2969"/>
    </location>
</feature>
<feature type="region of interest" description="Disordered" evidence="1">
    <location>
        <begin position="1005"/>
        <end position="1024"/>
    </location>
</feature>
<feature type="region of interest" description="Disordered" evidence="1">
    <location>
        <begin position="3642"/>
        <end position="3680"/>
    </location>
</feature>
<name>A0A5N4DFK8_CAMDR</name>
<feature type="region of interest" description="Disordered" evidence="1">
    <location>
        <begin position="2033"/>
        <end position="2062"/>
    </location>
</feature>
<feature type="region of interest" description="Disordered" evidence="1">
    <location>
        <begin position="3005"/>
        <end position="3079"/>
    </location>
</feature>
<feature type="region of interest" description="Disordered" evidence="1">
    <location>
        <begin position="2323"/>
        <end position="2343"/>
    </location>
</feature>
<feature type="region of interest" description="Disordered" evidence="1">
    <location>
        <begin position="855"/>
        <end position="881"/>
    </location>
</feature>
<feature type="region of interest" description="Disordered" evidence="1">
    <location>
        <begin position="3185"/>
        <end position="3227"/>
    </location>
</feature>
<gene>
    <name evidence="2" type="ORF">Cadr_000017649</name>
</gene>
<feature type="region of interest" description="Disordered" evidence="1">
    <location>
        <begin position="3133"/>
        <end position="3154"/>
    </location>
</feature>
<accession>A0A5N4DFK8</accession>
<feature type="region of interest" description="Disordered" evidence="1">
    <location>
        <begin position="2124"/>
        <end position="2164"/>
    </location>
</feature>
<dbReference type="EMBL" id="JWIN03000012">
    <property type="protein sequence ID" value="KAB1269885.1"/>
    <property type="molecule type" value="Genomic_DNA"/>
</dbReference>
<feature type="compositionally biased region" description="Polar residues" evidence="1">
    <location>
        <begin position="3013"/>
        <end position="3023"/>
    </location>
</feature>
<evidence type="ECO:0000313" key="2">
    <source>
        <dbReference type="EMBL" id="KAB1269885.1"/>
    </source>
</evidence>
<feature type="region of interest" description="Disordered" evidence="1">
    <location>
        <begin position="2263"/>
        <end position="2311"/>
    </location>
</feature>
<feature type="compositionally biased region" description="Basic and acidic residues" evidence="1">
    <location>
        <begin position="2323"/>
        <end position="2332"/>
    </location>
</feature>
<feature type="compositionally biased region" description="Low complexity" evidence="1">
    <location>
        <begin position="794"/>
        <end position="811"/>
    </location>
</feature>
<feature type="compositionally biased region" description="Polar residues" evidence="1">
    <location>
        <begin position="2611"/>
        <end position="2621"/>
    </location>
</feature>
<evidence type="ECO:0000256" key="1">
    <source>
        <dbReference type="SAM" id="MobiDB-lite"/>
    </source>
</evidence>
<feature type="region of interest" description="Disordered" evidence="1">
    <location>
        <begin position="538"/>
        <end position="581"/>
    </location>
</feature>
<keyword evidence="3" id="KW-1185">Reference proteome</keyword>
<evidence type="ECO:0000313" key="3">
    <source>
        <dbReference type="Proteomes" id="UP000299084"/>
    </source>
</evidence>
<sequence length="3721" mass="395602">MAPVDLFNAGRSQTSHFAVKRGLPVLGHLRKKQLLVPLAQGPHTVHRTWSSFSSPLVFPLATIQPGAVPRPWCSGRTQARTPVPPGWPLTTTWPASCCEPRSPTGRRGGPLLGPLHPSWAPRGWARTLPAGAEHTRDPIPGLGPSKAAADTGPRGRGRRAPALPCPLRGRASDLAAPLHLCHLLGIPTCRLGHPGSPPCGHVAPICKGGPGTLSSECQVEGLGFRRARGAPTNCGRHQQVKDSEAAAPPLCSVTWNKISSPQETAPSVHTCTHPRAPVGHASWRGLAPAMGQGACPPQVWHPQVTGTLKGESFVKDAAQDARTSARLSAPLPPRGALSAPGCRPWPQAQLWRDLPRHLGSETPCQPDPGWGGFLSPRPDPALPFLHVPRSHWLAHHLLSTFLPHLGSLLVRRPSRCPHDAQNLIRTVYVDVRLPRCITSTLFWSLPLSSSLFYLHKPSQAPGLLLSPPLPDAPPGRCPHGHLPTTFPGSPATPVADQNLTTSSSGVFTPCPAPGRGPAAWVSSSSVTFSPGPHWPLLPSDPAHSPSCQSPPPPCSRQPRGPMQVRGGGRWSAEGLRGDPGTALTHRLQRGGPVAERARAPPAVPPASPAKFLVKTRHCADGDARVDGSSSLSCNSSAASAPALISSRSFSPASSAVAMSADCSRSFMGGAGGAARACWWRSAPPRVRLLGAGAVSGLGPCPSPSSASASPFLGCVHCSSPPAGFLAFSLSTRSLCSWPHTRLLSRLSAGYGRRCGADDDSGGYPRPGRGGGRARWRPARTRGVPGPPLPDAWSRSRPGRGVSSPASRSRSPLPTKAWPPLWAPRPPPARCRGLAPHPGAAGRRTLRGVSSAPLLGGHGALAPSPLTHRRGPRITSTRPSSSPALHLLPITPLLCLGQQPSPEARASSGGNLWGPVLLAWLPATFLTFTSCIPTPSAQRSQLSSPLPQVQRRRTGLAATFMPIACKTRCGFPLFIFPAGPCPPVAEHTPNSPSLCVWGAGGLRKEDFPTSNNPDPHPRKPRYPPRHLQTTQLAPRAPPVMAARLPSYGFAGSPTILFNNDLRVHGLHLSVDILEDWGKQGPCCVKSPLLEHSICCTPAPLHPFVSCRGITVTSPRSLVAPLCCHFLLTSWLMLLCKWNPAFCFSVGQSGTEEHCCWRVMWRGSMATGALWVRGECWWSVCICRQLPSHRRPPLHPHCSSPLDAVLNPEGPGWGGLEPTSSVPPWTPAPSLALSQSVLGQGLEGYAPKSASGEGQHWGSSLSSPVATHSHIKAKDPLEVLCVLIWEKRQRWRCRTCSPASQWHETAQDHFTPHLDGSQSSLGTGSHHFWVARHLVEDLEPASWSACLLCHSCGRVSRPAGPCAQEGNRLCCPQTSTQCVLHQGQPCGRGSAGRRRDSLPFKSFLIAAAFWPPQTHQKGCRTAVLYNAAFTTSLFPLLPRCPCRSGRLGLPQTLTSEGRPHALCPMVSSTWLGHWPLSPLLQRSHSGPCLFCALPRCMAPSCPSAGGSPSSAQNPAAGPLVALDTPVGHCFGLSTHCPQDRLFLVCGTAYLPKVCPTPATSLSQALGHPVTKARARPTGCVQGCGPVTPSTGPAVSGLVEVETNPVTRHQGRRGTWPCAQPALVPSPRALWGSTGHQLVSEACSLRLLREGGMGRHGETRGAMHGAGRGVQTEGEGGTLTSRDSAGGNRLLRATWPPSWDRHDCGQGRAFPEAPRPESSHVQTSHQLCFRSSNPHPMWEPVWPGWATGASASHLWASRWHFQCYGYRQRDRPTPCDTLCLVPPAAPSTCAGHMSRSLQHCPAAPGQVGRSLQGPRLRVASTLTEGWLQCQQGPEVMGNHNQPLARTRLRWRPHSEPLEGLFRRWLARRADSSMSRWQAWGPTLARSRGRSTDGGPWGGGAQPRALLYRLSCPAPQGLALVWGGGLTRLQTQEGQGLVNRAPHGEHRSGAGAGPPPQRGPRGTRVTCEAVWAGETLTPDVIWTESQTLLRPARPTVGLGSRTRVYLPFRETEGLTSAGTAAPTPFVMLYSSRAPKQGSCANRGPGLAPSSAPPGPPPLGPLAAAHSDKNGVGLTTLKQSLQHWELSWAWGLSHAAHTPLQGPLPPPIIHYCLMGAAWVSPALCHRGQQRAQHARQPGADSAPRGRNTYTPFRKECLGRGSTSVEMPPSPRDGCTVVGGCFIENGGMSPGDGAGSRTASWGEEQRAPPRVPPWGPERLRWDWKAGRRRMRGEVLKAGGRVRISRGCREAQFSQENGLGVGSRAEGRHQRCCPHHRGDGPSHAQGHPPCPGPGPRHRRSGCADAGEGATGGDWEPPQRAMSLFFLDPTDKHTREEPRGPHLLPVGRDDPNVAGRHLAGDTAGHGVEPGRAPPFPSFAALGIGDKRRVTESCPPQKLAQGLDRRALLPGRLSRTQAAETLQSGLGGGQPADTYWAATTGGQARAGQDWTRVTQGPVHILSRFTGTAAATGEESCLHNDQTPARTGTDSMAARVHAVPRESGAPAAAHKQELQLGLFVQFIHVSGQLRLSQREAAGPGGHPPLWEHGTRSQQEEVTEDDPALIPEKTVSRRCAGAVGVAAGLPPPQGQGVHLRGTTVNSVKTSKSGSRRMKNEAETNEAESQQETSGSPQLAFQLGHRRGLLSQLCSDHAPLRTRPQLPGPSLGDPGLSCSFYWAPSAQTHWAGDRAVSQTGVLLELWGRERLDGRVSACLMWPPGQGTHRIQGQQGPGVNPEPANNPRQSPFCSNVGPQRPNPHFVLRAQNRVGYTLSLRFLLQDLLHTYNSAFSAISLLRLLRSLHETHGLIWAEVTSSPHWPRIQECPCASELLLSGEAFDFLLLGGSLMPPLCFLRVPGGRKNQPAGGLCRVDHVPSHHRIPSLKVSPIQMVGTPWPHLTHNPRKQAAERRGADPTPGHPGTSVHCSGTWREGRLCPSAGPSPGHWCTGWDGRGFLGPPAHLPAPSGTPPDLSGPLMGTVTAPEAPSKCLVNDWIKRNPRTEHTAEHFPWPALQVHCSPSLRGRQEGSPSAVTSPSPAKTLRAPGGRRAWTAGPAAPSGTDSSSRALSPAGRKGQVQGQSRPAAATWKPGGPCCPHLPPVTSTRRGRALGASDNFTLTEKEGVSLGGRVSGRKLCSGSQALRQQVRARAPARVARGTAPAPTLGAGDEVTRTRSKNNFVFCLQLTWKLILSAHLPPPQAVPPCPGTEERGKSPTHPGGGGRGDQGLLGPLAPSPWWAPRLKSDLTAGGRAHQQGVVGATGPKSVFSLQHGDTQPVGHGQSGLDDWPKLHGVSGKDDLWQRNGAHTGAGRPHHGQVGEGGWVSRTQSVMGWPPALTAQTRAAGRRECGCTVTRAAEDRDAAGIGTAHSRGADPTLTPHLAASVPFPSSGILCCALLSMLPWPRPPWRLAGLLLASALCAGSVVTVEEVGRLVCDGRLLMPQALVDGVGGAGLRRRGREDDAQHAGRTWPGDQALRLACLPRFVHEHMCEVSDPRTDAFLVVAPVQGSWTSTRHLCPRPPCRAPPPLRPPQPYLVEEPRTAARGDDDPEARGPPDVLPIAAVRLDGLRDGLGSSLFKLDPIARLGGLLKRGPVPLHVLVTTKDDGGRGLLAYLLEPAGGVHADHGSRPQRLALVQTQTHQVGSAVGGCAHQEHLCADTQETGGRVKRPGPSPPQGEGRGPGSPDLSSPGGAPGFWWQCRRVDRNPKPCKQWTHATARLCVSPDGGTEPPLQGFPSNL</sequence>
<feature type="compositionally biased region" description="Polar residues" evidence="1">
    <location>
        <begin position="2587"/>
        <end position="2597"/>
    </location>
</feature>
<feature type="region of interest" description="Disordered" evidence="1">
    <location>
        <begin position="755"/>
        <end position="820"/>
    </location>
</feature>
<feature type="compositionally biased region" description="Gly residues" evidence="1">
    <location>
        <begin position="3202"/>
        <end position="3211"/>
    </location>
</feature>
<feature type="region of interest" description="Disordered" evidence="1">
    <location>
        <begin position="2880"/>
        <end position="2912"/>
    </location>
</feature>
<dbReference type="Proteomes" id="UP000299084">
    <property type="component" value="Unassembled WGS sequence"/>
</dbReference>
<reference evidence="2 3" key="1">
    <citation type="journal article" date="2019" name="Mol. Ecol. Resour.">
        <title>Improving Illumina assemblies with Hi-C and long reads: an example with the North African dromedary.</title>
        <authorList>
            <person name="Elbers J.P."/>
            <person name="Rogers M.F."/>
            <person name="Perelman P.L."/>
            <person name="Proskuryakova A.A."/>
            <person name="Serdyukova N.A."/>
            <person name="Johnson W.E."/>
            <person name="Horin P."/>
            <person name="Corander J."/>
            <person name="Murphy D."/>
            <person name="Burger P.A."/>
        </authorList>
    </citation>
    <scope>NUCLEOTIDE SEQUENCE [LARGE SCALE GENOMIC DNA]</scope>
    <source>
        <strain evidence="2">Drom800</strain>
        <tissue evidence="2">Blood</tissue>
    </source>
</reference>
<feature type="region of interest" description="Disordered" evidence="1">
    <location>
        <begin position="2571"/>
        <end position="2621"/>
    </location>
</feature>